<dbReference type="Pfam" id="PF08668">
    <property type="entry name" value="HDOD"/>
    <property type="match status" value="1"/>
</dbReference>
<sequence length="403" mass="45363">MQVFVARQPIFDRRQHIFAYELLFRQGQDNYYSAADGDQATSQVIINSIWLIGLPTLTGGKRAFINFTANLLKNEIVTMLPADQIAVEILETVNPSADIIEACRKIRKMGFLIVLDDFVFEPRFEPLMELADIIKVDFQLTGLTEQMKLIEMCKGKNVRFLAEKVETPEEFRQAMKLGYSYFQGYFFSKPIIIAGQGIPNTKALNFRLLQQVSSSLLDLEKLEKIVEKDVFLTYMLLKYINSAGFGFQASIRSIRQALALLGLKEAAKWAVLIATRGLAADKPQELVVISVMRARFCELLANEAGYRDRGSDAFLLGLLSLIDALLDRPLAEVLRELPVVADVRAALLGSAGLFQDIYQLSLAYEQGNWQMVFACAAKLNIEKARLPILHVSSLAWYRESGLE</sequence>
<dbReference type="PANTHER" id="PTHR33525">
    <property type="match status" value="1"/>
</dbReference>
<evidence type="ECO:0000259" key="2">
    <source>
        <dbReference type="PROSITE" id="PS51833"/>
    </source>
</evidence>
<dbReference type="InterPro" id="IPR001633">
    <property type="entry name" value="EAL_dom"/>
</dbReference>
<dbReference type="RefSeq" id="WP_132077943.1">
    <property type="nucleotide sequence ID" value="NZ_DAMAKO010000007.1"/>
</dbReference>
<feature type="domain" description="HDOD" evidence="2">
    <location>
        <begin position="198"/>
        <end position="385"/>
    </location>
</feature>
<dbReference type="Proteomes" id="UP000295063">
    <property type="component" value="Unassembled WGS sequence"/>
</dbReference>
<dbReference type="EMBL" id="SLUI01000004">
    <property type="protein sequence ID" value="TCL38245.1"/>
    <property type="molecule type" value="Genomic_DNA"/>
</dbReference>
<dbReference type="Pfam" id="PF00563">
    <property type="entry name" value="EAL"/>
    <property type="match status" value="1"/>
</dbReference>
<proteinExistence type="predicted"/>
<dbReference type="OrthoDB" id="9804751at2"/>
<dbReference type="SUPFAM" id="SSF141868">
    <property type="entry name" value="EAL domain-like"/>
    <property type="match status" value="1"/>
</dbReference>
<evidence type="ECO:0000259" key="1">
    <source>
        <dbReference type="PROSITE" id="PS50883"/>
    </source>
</evidence>
<organism evidence="3 4">
    <name type="scientific">Anaerospora hongkongensis</name>
    <dbReference type="NCBI Taxonomy" id="244830"/>
    <lineage>
        <taxon>Bacteria</taxon>
        <taxon>Bacillati</taxon>
        <taxon>Bacillota</taxon>
        <taxon>Negativicutes</taxon>
        <taxon>Selenomonadales</taxon>
        <taxon>Sporomusaceae</taxon>
        <taxon>Anaerospora</taxon>
    </lineage>
</organism>
<evidence type="ECO:0000313" key="3">
    <source>
        <dbReference type="EMBL" id="TCL38245.1"/>
    </source>
</evidence>
<gene>
    <name evidence="3" type="ORF">EV210_104214</name>
</gene>
<dbReference type="Gene3D" id="1.10.3210.10">
    <property type="entry name" value="Hypothetical protein af1432"/>
    <property type="match status" value="1"/>
</dbReference>
<dbReference type="PROSITE" id="PS51833">
    <property type="entry name" value="HDOD"/>
    <property type="match status" value="1"/>
</dbReference>
<reference evidence="3 4" key="1">
    <citation type="submission" date="2019-03" db="EMBL/GenBank/DDBJ databases">
        <title>Genomic Encyclopedia of Type Strains, Phase IV (KMG-IV): sequencing the most valuable type-strain genomes for metagenomic binning, comparative biology and taxonomic classification.</title>
        <authorList>
            <person name="Goeker M."/>
        </authorList>
    </citation>
    <scope>NUCLEOTIDE SEQUENCE [LARGE SCALE GENOMIC DNA]</scope>
    <source>
        <strain evidence="3 4">DSM 15969</strain>
    </source>
</reference>
<dbReference type="PROSITE" id="PS50883">
    <property type="entry name" value="EAL"/>
    <property type="match status" value="1"/>
</dbReference>
<dbReference type="InterPro" id="IPR014408">
    <property type="entry name" value="dGMP_Pdiesterase_EAL/HD-GYP"/>
</dbReference>
<feature type="domain" description="EAL" evidence="1">
    <location>
        <begin position="1"/>
        <end position="204"/>
    </location>
</feature>
<dbReference type="Gene3D" id="3.20.20.450">
    <property type="entry name" value="EAL domain"/>
    <property type="match status" value="1"/>
</dbReference>
<dbReference type="PIRSF" id="PIRSF003180">
    <property type="entry name" value="DiGMPpdiest_YuxH"/>
    <property type="match status" value="1"/>
</dbReference>
<dbReference type="AlphaFoldDB" id="A0A4R1Q935"/>
<dbReference type="InterPro" id="IPR013976">
    <property type="entry name" value="HDOD"/>
</dbReference>
<name>A0A4R1Q935_9FIRM</name>
<evidence type="ECO:0000313" key="4">
    <source>
        <dbReference type="Proteomes" id="UP000295063"/>
    </source>
</evidence>
<comment type="caution">
    <text evidence="3">The sequence shown here is derived from an EMBL/GenBank/DDBJ whole genome shotgun (WGS) entry which is preliminary data.</text>
</comment>
<keyword evidence="4" id="KW-1185">Reference proteome</keyword>
<dbReference type="SUPFAM" id="SSF109604">
    <property type="entry name" value="HD-domain/PDEase-like"/>
    <property type="match status" value="1"/>
</dbReference>
<dbReference type="InterPro" id="IPR035919">
    <property type="entry name" value="EAL_sf"/>
</dbReference>
<accession>A0A4R1Q935</accession>
<dbReference type="PANTHER" id="PTHR33525:SF4">
    <property type="entry name" value="CYCLIC DI-GMP PHOSPHODIESTERASE CDGJ"/>
    <property type="match status" value="1"/>
</dbReference>
<dbReference type="SMART" id="SM00052">
    <property type="entry name" value="EAL"/>
    <property type="match status" value="1"/>
</dbReference>
<dbReference type="InterPro" id="IPR052340">
    <property type="entry name" value="RNase_Y/CdgJ"/>
</dbReference>
<protein>
    <submittedName>
        <fullName evidence="3">EAL and modified HD-GYP domain-containing signal transduction protein</fullName>
    </submittedName>
</protein>